<accession>A0AAV4XNE0</accession>
<protein>
    <submittedName>
        <fullName evidence="1">Uncharacterized protein</fullName>
    </submittedName>
</protein>
<comment type="caution">
    <text evidence="1">The sequence shown here is derived from an EMBL/GenBank/DDBJ whole genome shotgun (WGS) entry which is preliminary data.</text>
</comment>
<evidence type="ECO:0000313" key="1">
    <source>
        <dbReference type="EMBL" id="GIY96506.1"/>
    </source>
</evidence>
<keyword evidence="2" id="KW-1185">Reference proteome</keyword>
<dbReference type="EMBL" id="BPLR01000667">
    <property type="protein sequence ID" value="GIY96506.1"/>
    <property type="molecule type" value="Genomic_DNA"/>
</dbReference>
<dbReference type="Proteomes" id="UP001054945">
    <property type="component" value="Unassembled WGS sequence"/>
</dbReference>
<reference evidence="1 2" key="1">
    <citation type="submission" date="2021-06" db="EMBL/GenBank/DDBJ databases">
        <title>Caerostris extrusa draft genome.</title>
        <authorList>
            <person name="Kono N."/>
            <person name="Arakawa K."/>
        </authorList>
    </citation>
    <scope>NUCLEOTIDE SEQUENCE [LARGE SCALE GENOMIC DNA]</scope>
</reference>
<dbReference type="AlphaFoldDB" id="A0AAV4XNE0"/>
<sequence>MKKKIPNPAITTSRKPPQPQERTRLLLLEARDNEWENDRCWKMSEALAMRLKKGDVSLQGFVLYTSPYNNSTLARKTIFSNTHFFPKREKLKPEKPSLTFPEKEIICRSQTFLNAIVCASHPPPPLTSLAKIPLYHLSVANSFLLFFPDRYIPPGKISPEIIRNLSRQEKKSLKIRGISPSSVS</sequence>
<name>A0AAV4XNE0_CAEEX</name>
<organism evidence="1 2">
    <name type="scientific">Caerostris extrusa</name>
    <name type="common">Bark spider</name>
    <name type="synonym">Caerostris bankana</name>
    <dbReference type="NCBI Taxonomy" id="172846"/>
    <lineage>
        <taxon>Eukaryota</taxon>
        <taxon>Metazoa</taxon>
        <taxon>Ecdysozoa</taxon>
        <taxon>Arthropoda</taxon>
        <taxon>Chelicerata</taxon>
        <taxon>Arachnida</taxon>
        <taxon>Araneae</taxon>
        <taxon>Araneomorphae</taxon>
        <taxon>Entelegynae</taxon>
        <taxon>Araneoidea</taxon>
        <taxon>Araneidae</taxon>
        <taxon>Caerostris</taxon>
    </lineage>
</organism>
<proteinExistence type="predicted"/>
<evidence type="ECO:0000313" key="2">
    <source>
        <dbReference type="Proteomes" id="UP001054945"/>
    </source>
</evidence>
<gene>
    <name evidence="1" type="ORF">CEXT_461401</name>
</gene>